<dbReference type="Pfam" id="PF00132">
    <property type="entry name" value="Hexapep"/>
    <property type="match status" value="1"/>
</dbReference>
<dbReference type="InterPro" id="IPR050484">
    <property type="entry name" value="Transf_Hexapept/Carb_Anhydrase"/>
</dbReference>
<dbReference type="EMBL" id="JABFCX010000002">
    <property type="protein sequence ID" value="NNU15434.1"/>
    <property type="molecule type" value="Genomic_DNA"/>
</dbReference>
<sequence>MDPIILPFHGKSPRIHDSAFIAPGAVIIGDVEIGADASVWYGCILRADTNRIVVGARSNVQDGTICHVDDESRGGTPVLIGEDVLVGHKCMLHGCTIESGGFVGMSATVLDEAVIESGGFLAAGAFLSNRKRVPSGELWGGMPAKKLRDLREGEDKMALLGAAFYVEEARQHMEAIAQTKS</sequence>
<protein>
    <submittedName>
        <fullName evidence="1">Gamma carbonic anhydrase family protein</fullName>
    </submittedName>
</protein>
<gene>
    <name evidence="1" type="ORF">HK107_03720</name>
</gene>
<organism evidence="1 2">
    <name type="scientific">Parvularcula mediterranea</name>
    <dbReference type="NCBI Taxonomy" id="2732508"/>
    <lineage>
        <taxon>Bacteria</taxon>
        <taxon>Pseudomonadati</taxon>
        <taxon>Pseudomonadota</taxon>
        <taxon>Alphaproteobacteria</taxon>
        <taxon>Parvularculales</taxon>
        <taxon>Parvularculaceae</taxon>
        <taxon>Parvularcula</taxon>
    </lineage>
</organism>
<dbReference type="InterPro" id="IPR047324">
    <property type="entry name" value="LbH_gamma_CA-like"/>
</dbReference>
<evidence type="ECO:0000313" key="1">
    <source>
        <dbReference type="EMBL" id="NNU15434.1"/>
    </source>
</evidence>
<proteinExistence type="predicted"/>
<keyword evidence="2" id="KW-1185">Reference proteome</keyword>
<accession>A0A7Y3RJW7</accession>
<name>A0A7Y3RJW7_9PROT</name>
<evidence type="ECO:0000313" key="2">
    <source>
        <dbReference type="Proteomes" id="UP000536835"/>
    </source>
</evidence>
<dbReference type="SUPFAM" id="SSF51161">
    <property type="entry name" value="Trimeric LpxA-like enzymes"/>
    <property type="match status" value="1"/>
</dbReference>
<dbReference type="RefSeq" id="WP_173196905.1">
    <property type="nucleotide sequence ID" value="NZ_JABFCX010000002.1"/>
</dbReference>
<comment type="caution">
    <text evidence="1">The sequence shown here is derived from an EMBL/GenBank/DDBJ whole genome shotgun (WGS) entry which is preliminary data.</text>
</comment>
<dbReference type="PANTHER" id="PTHR13061">
    <property type="entry name" value="DYNACTIN SUBUNIT P25"/>
    <property type="match status" value="1"/>
</dbReference>
<dbReference type="CDD" id="cd04645">
    <property type="entry name" value="LbH_gamma_CA_like"/>
    <property type="match status" value="1"/>
</dbReference>
<reference evidence="1 2" key="1">
    <citation type="submission" date="2020-05" db="EMBL/GenBank/DDBJ databases">
        <title>Parvularcula mediterraneae sp. nov., isolated from polypropylene straw from shallow seawater of the seashore of Laganas in Zakynthos island, Greece.</title>
        <authorList>
            <person name="Szabo I."/>
            <person name="Al-Omari J."/>
            <person name="Rado J."/>
            <person name="Szerdahelyi G.S."/>
        </authorList>
    </citation>
    <scope>NUCLEOTIDE SEQUENCE [LARGE SCALE GENOMIC DNA]</scope>
    <source>
        <strain evidence="1 2">ZS-1/3</strain>
    </source>
</reference>
<dbReference type="InterPro" id="IPR001451">
    <property type="entry name" value="Hexapep"/>
</dbReference>
<dbReference type="Proteomes" id="UP000536835">
    <property type="component" value="Unassembled WGS sequence"/>
</dbReference>
<dbReference type="InterPro" id="IPR011004">
    <property type="entry name" value="Trimer_LpxA-like_sf"/>
</dbReference>
<dbReference type="PANTHER" id="PTHR13061:SF29">
    <property type="entry name" value="GAMMA CARBONIC ANHYDRASE-LIKE 1, MITOCHONDRIAL-RELATED"/>
    <property type="match status" value="1"/>
</dbReference>
<dbReference type="AlphaFoldDB" id="A0A7Y3RJW7"/>
<dbReference type="Gene3D" id="2.160.10.10">
    <property type="entry name" value="Hexapeptide repeat proteins"/>
    <property type="match status" value="1"/>
</dbReference>